<evidence type="ECO:0000313" key="5">
    <source>
        <dbReference type="EMBL" id="EGP90416.1"/>
    </source>
</evidence>
<feature type="transmembrane region" description="Helical" evidence="4">
    <location>
        <begin position="276"/>
        <end position="298"/>
    </location>
</feature>
<evidence type="ECO:0008006" key="7">
    <source>
        <dbReference type="Google" id="ProtNLM"/>
    </source>
</evidence>
<reference evidence="5 6" key="1">
    <citation type="journal article" date="2011" name="PLoS Genet.">
        <title>Finished genome of the fungal wheat pathogen Mycosphaerella graminicola reveals dispensome structure, chromosome plasticity, and stealth pathogenesis.</title>
        <authorList>
            <person name="Goodwin S.B."/>
            <person name="Ben M'barek S."/>
            <person name="Dhillon B."/>
            <person name="Wittenberg A.H.J."/>
            <person name="Crane C.F."/>
            <person name="Hane J.K."/>
            <person name="Foster A.J."/>
            <person name="Van der Lee T.A.J."/>
            <person name="Grimwood J."/>
            <person name="Aerts A."/>
            <person name="Antoniw J."/>
            <person name="Bailey A."/>
            <person name="Bluhm B."/>
            <person name="Bowler J."/>
            <person name="Bristow J."/>
            <person name="van der Burgt A."/>
            <person name="Canto-Canche B."/>
            <person name="Churchill A.C.L."/>
            <person name="Conde-Ferraez L."/>
            <person name="Cools H.J."/>
            <person name="Coutinho P.M."/>
            <person name="Csukai M."/>
            <person name="Dehal P."/>
            <person name="De Wit P."/>
            <person name="Donzelli B."/>
            <person name="van de Geest H.C."/>
            <person name="van Ham R.C.H.J."/>
            <person name="Hammond-Kosack K.E."/>
            <person name="Henrissat B."/>
            <person name="Kilian A."/>
            <person name="Kobayashi A.K."/>
            <person name="Koopmann E."/>
            <person name="Kourmpetis Y."/>
            <person name="Kuzniar A."/>
            <person name="Lindquist E."/>
            <person name="Lombard V."/>
            <person name="Maliepaard C."/>
            <person name="Martins N."/>
            <person name="Mehrabi R."/>
            <person name="Nap J.P.H."/>
            <person name="Ponomarenko A."/>
            <person name="Rudd J.J."/>
            <person name="Salamov A."/>
            <person name="Schmutz J."/>
            <person name="Schouten H.J."/>
            <person name="Shapiro H."/>
            <person name="Stergiopoulos I."/>
            <person name="Torriani S.F.F."/>
            <person name="Tu H."/>
            <person name="de Vries R.P."/>
            <person name="Waalwijk C."/>
            <person name="Ware S.B."/>
            <person name="Wiebenga A."/>
            <person name="Zwiers L.-H."/>
            <person name="Oliver R.P."/>
            <person name="Grigoriev I.V."/>
            <person name="Kema G.H.J."/>
        </authorList>
    </citation>
    <scope>NUCLEOTIDE SEQUENCE [LARGE SCALE GENOMIC DNA]</scope>
    <source>
        <strain evidence="6">CBS 115943 / IPO323</strain>
    </source>
</reference>
<dbReference type="InterPro" id="IPR002051">
    <property type="entry name" value="Haem_Oase"/>
</dbReference>
<evidence type="ECO:0000256" key="3">
    <source>
        <dbReference type="ARBA" id="ARBA00023004"/>
    </source>
</evidence>
<evidence type="ECO:0000313" key="6">
    <source>
        <dbReference type="Proteomes" id="UP000008062"/>
    </source>
</evidence>
<gene>
    <name evidence="5" type="ORF">MYCGRDRAFT_108172</name>
</gene>
<dbReference type="GO" id="GO:0046872">
    <property type="term" value="F:metal ion binding"/>
    <property type="evidence" value="ECO:0007669"/>
    <property type="project" value="UniProtKB-KW"/>
</dbReference>
<dbReference type="KEGG" id="ztr:MYCGRDRAFT_108172"/>
<dbReference type="OrthoDB" id="652091at2759"/>
<dbReference type="PANTHER" id="PTHR10720">
    <property type="entry name" value="HEME OXYGENASE"/>
    <property type="match status" value="1"/>
</dbReference>
<keyword evidence="4" id="KW-1133">Transmembrane helix</keyword>
<dbReference type="InParanoid" id="F9X332"/>
<dbReference type="PANTHER" id="PTHR10720:SF0">
    <property type="entry name" value="HEME OXYGENASE"/>
    <property type="match status" value="1"/>
</dbReference>
<dbReference type="CDD" id="cd19165">
    <property type="entry name" value="HemeO"/>
    <property type="match status" value="1"/>
</dbReference>
<evidence type="ECO:0000256" key="1">
    <source>
        <dbReference type="ARBA" id="ARBA00022617"/>
    </source>
</evidence>
<feature type="transmembrane region" description="Helical" evidence="4">
    <location>
        <begin position="158"/>
        <end position="177"/>
    </location>
</feature>
<dbReference type="FunCoup" id="F9X332">
    <property type="interactions" value="50"/>
</dbReference>
<dbReference type="HOGENOM" id="CLU_038284_0_0_1"/>
<keyword evidence="4" id="KW-0472">Membrane</keyword>
<dbReference type="Proteomes" id="UP000008062">
    <property type="component" value="Chromosome 2"/>
</dbReference>
<evidence type="ECO:0000256" key="4">
    <source>
        <dbReference type="SAM" id="Phobius"/>
    </source>
</evidence>
<dbReference type="GO" id="GO:0006788">
    <property type="term" value="P:heme oxidation"/>
    <property type="evidence" value="ECO:0007669"/>
    <property type="project" value="InterPro"/>
</dbReference>
<keyword evidence="4" id="KW-0812">Transmembrane</keyword>
<dbReference type="AlphaFoldDB" id="F9X332"/>
<dbReference type="GO" id="GO:0004392">
    <property type="term" value="F:heme oxygenase (decyclizing) activity"/>
    <property type="evidence" value="ECO:0007669"/>
    <property type="project" value="InterPro"/>
</dbReference>
<dbReference type="VEuPathDB" id="FungiDB:ZTRI_2.807"/>
<keyword evidence="3" id="KW-0408">Iron</keyword>
<keyword evidence="2" id="KW-0479">Metal-binding</keyword>
<dbReference type="GeneID" id="13399838"/>
<sequence length="303" mass="34884">MIFHTPPTPAPPPPRVMAVLASSNLSDEINRATRSQHIELNRLLINRLSLALPPHSSTPLLYGKGLVPFARIFLFFEIEWEILIRQVQQSDGYGNEHAREVQRWLANLRPAGLARTARLKDDLRDLRTLGGGGIFDTIDLGEDWMKSMRMTMRRQPHVLVAFAWVFYMATFSGGRWIRQQLANSGDEFWKPDTPHENDTKTPNLELPGFTFLSFDGTQDGEDIKADFKFRLGSAESLLTLEEKDDIILVSQQLFERCTLLVSELDQKVWREKLRSWSWPIVSWMSMAVLTLALLRYVWRFVGL</sequence>
<dbReference type="Gene3D" id="1.20.910.10">
    <property type="entry name" value="Heme oxygenase-like"/>
    <property type="match status" value="1"/>
</dbReference>
<dbReference type="InterPro" id="IPR016084">
    <property type="entry name" value="Haem_Oase-like_multi-hlx"/>
</dbReference>
<accession>F9X332</accession>
<keyword evidence="6" id="KW-1185">Reference proteome</keyword>
<evidence type="ECO:0000256" key="2">
    <source>
        <dbReference type="ARBA" id="ARBA00022723"/>
    </source>
</evidence>
<dbReference type="eggNOG" id="KOG4480">
    <property type="taxonomic scope" value="Eukaryota"/>
</dbReference>
<organism evidence="5 6">
    <name type="scientific">Zymoseptoria tritici (strain CBS 115943 / IPO323)</name>
    <name type="common">Speckled leaf blotch fungus</name>
    <name type="synonym">Septoria tritici</name>
    <dbReference type="NCBI Taxonomy" id="336722"/>
    <lineage>
        <taxon>Eukaryota</taxon>
        <taxon>Fungi</taxon>
        <taxon>Dikarya</taxon>
        <taxon>Ascomycota</taxon>
        <taxon>Pezizomycotina</taxon>
        <taxon>Dothideomycetes</taxon>
        <taxon>Dothideomycetidae</taxon>
        <taxon>Mycosphaerellales</taxon>
        <taxon>Mycosphaerellaceae</taxon>
        <taxon>Zymoseptoria</taxon>
    </lineage>
</organism>
<dbReference type="SUPFAM" id="SSF48613">
    <property type="entry name" value="Heme oxygenase-like"/>
    <property type="match status" value="1"/>
</dbReference>
<name>F9X332_ZYMTI</name>
<protein>
    <recommendedName>
        <fullName evidence="7">Heme oxygenase-like protein</fullName>
    </recommendedName>
</protein>
<keyword evidence="1" id="KW-0349">Heme</keyword>
<dbReference type="RefSeq" id="XP_003855440.1">
    <property type="nucleotide sequence ID" value="XM_003855392.1"/>
</dbReference>
<dbReference type="STRING" id="336722.F9X332"/>
<proteinExistence type="predicted"/>
<dbReference type="EMBL" id="CM001197">
    <property type="protein sequence ID" value="EGP90416.1"/>
    <property type="molecule type" value="Genomic_DNA"/>
</dbReference>
<dbReference type="OMA" id="CELITLQ"/>